<keyword evidence="3" id="KW-1185">Reference proteome</keyword>
<protein>
    <submittedName>
        <fullName evidence="2">Uncharacterized protein</fullName>
    </submittedName>
</protein>
<feature type="signal peptide" evidence="1">
    <location>
        <begin position="1"/>
        <end position="18"/>
    </location>
</feature>
<comment type="caution">
    <text evidence="2">The sequence shown here is derived from an EMBL/GenBank/DDBJ whole genome shotgun (WGS) entry which is preliminary data.</text>
</comment>
<dbReference type="AlphaFoldDB" id="A0AAV8PW97"/>
<dbReference type="EMBL" id="JAQQAF010000008">
    <property type="protein sequence ID" value="KAJ8465112.1"/>
    <property type="molecule type" value="Genomic_DNA"/>
</dbReference>
<accession>A0AAV8PW97</accession>
<dbReference type="Proteomes" id="UP001222027">
    <property type="component" value="Unassembled WGS sequence"/>
</dbReference>
<proteinExistence type="predicted"/>
<gene>
    <name evidence="2" type="ORF">OPV22_027664</name>
</gene>
<evidence type="ECO:0000313" key="2">
    <source>
        <dbReference type="EMBL" id="KAJ8465112.1"/>
    </source>
</evidence>
<name>A0AAV8PW97_ENSVE</name>
<feature type="chain" id="PRO_5043687016" evidence="1">
    <location>
        <begin position="19"/>
        <end position="190"/>
    </location>
</feature>
<organism evidence="2 3">
    <name type="scientific">Ensete ventricosum</name>
    <name type="common">Abyssinian banana</name>
    <name type="synonym">Musa ensete</name>
    <dbReference type="NCBI Taxonomy" id="4639"/>
    <lineage>
        <taxon>Eukaryota</taxon>
        <taxon>Viridiplantae</taxon>
        <taxon>Streptophyta</taxon>
        <taxon>Embryophyta</taxon>
        <taxon>Tracheophyta</taxon>
        <taxon>Spermatophyta</taxon>
        <taxon>Magnoliopsida</taxon>
        <taxon>Liliopsida</taxon>
        <taxon>Zingiberales</taxon>
        <taxon>Musaceae</taxon>
        <taxon>Ensete</taxon>
    </lineage>
</organism>
<keyword evidence="1" id="KW-0732">Signal</keyword>
<sequence>MLLLFVLSWDDAIGCVRAAKYVKAKLFAQMPGKSTPCGDPCRCPPLIAKGDGNNSSERVCSFDGLIWLSSKAQKWLLAEPFHLQHCDTGAEGFEDFENDQEDVLLRVVDHAGSAIAYQEMRGKRKKFSFDKVSHNANCLDGQMEEAIKLRKTRFFGVTLVSHCGSCHCTADFLQPGDLERLKKPDAPELT</sequence>
<reference evidence="2 3" key="1">
    <citation type="submission" date="2022-12" db="EMBL/GenBank/DDBJ databases">
        <title>Chromosome-scale assembly of the Ensete ventricosum genome.</title>
        <authorList>
            <person name="Dussert Y."/>
            <person name="Stocks J."/>
            <person name="Wendawek A."/>
            <person name="Woldeyes F."/>
            <person name="Nichols R.A."/>
            <person name="Borrell J.S."/>
        </authorList>
    </citation>
    <scope>NUCLEOTIDE SEQUENCE [LARGE SCALE GENOMIC DNA]</scope>
    <source>
        <strain evidence="3">cv. Maze</strain>
        <tissue evidence="2">Seeds</tissue>
    </source>
</reference>
<evidence type="ECO:0000256" key="1">
    <source>
        <dbReference type="SAM" id="SignalP"/>
    </source>
</evidence>
<evidence type="ECO:0000313" key="3">
    <source>
        <dbReference type="Proteomes" id="UP001222027"/>
    </source>
</evidence>